<keyword evidence="2" id="KW-1185">Reference proteome</keyword>
<dbReference type="EMBL" id="JAAWWB010000028">
    <property type="protein sequence ID" value="KAG6747588.1"/>
    <property type="molecule type" value="Genomic_DNA"/>
</dbReference>
<gene>
    <name evidence="1" type="ORF">POTOM_047476</name>
</gene>
<protein>
    <submittedName>
        <fullName evidence="1">Uncharacterized protein</fullName>
    </submittedName>
</protein>
<sequence length="119" mass="12977">MNGTWLPAIPITKAPLDLGGGVAESTNGFATTTAASLVRVKDDSGVVNWKTANLTEPKAKKKEKGNDQNALKRPPITFFLLMLQRKVEKKPYVDKAAELKAGHDENKNVSSEYVLNLLI</sequence>
<dbReference type="AlphaFoldDB" id="A0A8X7YFL8"/>
<dbReference type="Proteomes" id="UP000886885">
    <property type="component" value="Chromosome 14D"/>
</dbReference>
<accession>A0A8X7YFL8</accession>
<evidence type="ECO:0000313" key="1">
    <source>
        <dbReference type="EMBL" id="KAG6747588.1"/>
    </source>
</evidence>
<proteinExistence type="predicted"/>
<comment type="caution">
    <text evidence="1">The sequence shown here is derived from an EMBL/GenBank/DDBJ whole genome shotgun (WGS) entry which is preliminary data.</text>
</comment>
<organism evidence="1 2">
    <name type="scientific">Populus tomentosa</name>
    <name type="common">Chinese white poplar</name>
    <dbReference type="NCBI Taxonomy" id="118781"/>
    <lineage>
        <taxon>Eukaryota</taxon>
        <taxon>Viridiplantae</taxon>
        <taxon>Streptophyta</taxon>
        <taxon>Embryophyta</taxon>
        <taxon>Tracheophyta</taxon>
        <taxon>Spermatophyta</taxon>
        <taxon>Magnoliopsida</taxon>
        <taxon>eudicotyledons</taxon>
        <taxon>Gunneridae</taxon>
        <taxon>Pentapetalae</taxon>
        <taxon>rosids</taxon>
        <taxon>fabids</taxon>
        <taxon>Malpighiales</taxon>
        <taxon>Salicaceae</taxon>
        <taxon>Saliceae</taxon>
        <taxon>Populus</taxon>
    </lineage>
</organism>
<evidence type="ECO:0000313" key="2">
    <source>
        <dbReference type="Proteomes" id="UP000886885"/>
    </source>
</evidence>
<reference evidence="1" key="1">
    <citation type="journal article" date="2020" name="bioRxiv">
        <title>Hybrid origin of Populus tomentosa Carr. identified through genome sequencing and phylogenomic analysis.</title>
        <authorList>
            <person name="An X."/>
            <person name="Gao K."/>
            <person name="Chen Z."/>
            <person name="Li J."/>
            <person name="Yang X."/>
            <person name="Yang X."/>
            <person name="Zhou J."/>
            <person name="Guo T."/>
            <person name="Zhao T."/>
            <person name="Huang S."/>
            <person name="Miao D."/>
            <person name="Khan W.U."/>
            <person name="Rao P."/>
            <person name="Ye M."/>
            <person name="Lei B."/>
            <person name="Liao W."/>
            <person name="Wang J."/>
            <person name="Ji L."/>
            <person name="Li Y."/>
            <person name="Guo B."/>
            <person name="Mustafa N.S."/>
            <person name="Li S."/>
            <person name="Yun Q."/>
            <person name="Keller S.R."/>
            <person name="Mao J."/>
            <person name="Zhang R."/>
            <person name="Strauss S.H."/>
        </authorList>
    </citation>
    <scope>NUCLEOTIDE SEQUENCE</scope>
    <source>
        <strain evidence="1">GM15</strain>
        <tissue evidence="1">Leaf</tissue>
    </source>
</reference>
<name>A0A8X7YFL8_POPTO</name>